<dbReference type="EMBL" id="CADCUE010000008">
    <property type="protein sequence ID" value="CAA9310116.1"/>
    <property type="molecule type" value="Genomic_DNA"/>
</dbReference>
<dbReference type="PANTHER" id="PTHR38463:SF1">
    <property type="entry name" value="STRESS RESPONSE PROTEIN YSNF"/>
    <property type="match status" value="1"/>
</dbReference>
<organism evidence="3">
    <name type="scientific">uncultured Frankineae bacterium</name>
    <dbReference type="NCBI Taxonomy" id="437475"/>
    <lineage>
        <taxon>Bacteria</taxon>
        <taxon>Bacillati</taxon>
        <taxon>Actinomycetota</taxon>
        <taxon>Actinomycetes</taxon>
        <taxon>Frankiales</taxon>
        <taxon>environmental samples</taxon>
    </lineage>
</organism>
<evidence type="ECO:0000259" key="2">
    <source>
        <dbReference type="Pfam" id="PF09557"/>
    </source>
</evidence>
<dbReference type="AlphaFoldDB" id="A0A6J4KS41"/>
<accession>A0A6J4KS41</accession>
<dbReference type="Pfam" id="PF09557">
    <property type="entry name" value="DUF2382"/>
    <property type="match status" value="1"/>
</dbReference>
<gene>
    <name evidence="3" type="ORF">AVDCRST_MAG16-104</name>
</gene>
<proteinExistence type="predicted"/>
<feature type="compositionally biased region" description="Basic and acidic residues" evidence="1">
    <location>
        <begin position="1"/>
        <end position="34"/>
    </location>
</feature>
<feature type="region of interest" description="Disordered" evidence="1">
    <location>
        <begin position="1"/>
        <end position="90"/>
    </location>
</feature>
<dbReference type="InterPro" id="IPR019060">
    <property type="entry name" value="DUF2382"/>
</dbReference>
<dbReference type="PANTHER" id="PTHR38463">
    <property type="entry name" value="STRESS RESPONSE PROTEIN YSNF"/>
    <property type="match status" value="1"/>
</dbReference>
<reference evidence="3" key="1">
    <citation type="submission" date="2020-02" db="EMBL/GenBank/DDBJ databases">
        <authorList>
            <person name="Meier V. D."/>
        </authorList>
    </citation>
    <scope>NUCLEOTIDE SEQUENCE</scope>
    <source>
        <strain evidence="3">AVDCRST_MAG16</strain>
    </source>
</reference>
<evidence type="ECO:0000256" key="1">
    <source>
        <dbReference type="SAM" id="MobiDB-lite"/>
    </source>
</evidence>
<dbReference type="InterPro" id="IPR052967">
    <property type="entry name" value="Stress_Response_Assoc"/>
</dbReference>
<feature type="domain" description="DUF2382" evidence="2">
    <location>
        <begin position="29"/>
        <end position="138"/>
    </location>
</feature>
<sequence length="154" mass="17333">MTRWTGDRPEQEQSEDLGARDAQDREVVRSEEQLRVGTTSEQAGAVRARKHVDVENVSSRVERGTEHAELERSAVDDVEGDSGEVETLPDGSISIPVFEEQIVITKRLVVRERVVLRKHTVYEEQVVSADLKRERLEVEAVGDAVVSDEGDLRR</sequence>
<name>A0A6J4KS41_9ACTN</name>
<evidence type="ECO:0000313" key="3">
    <source>
        <dbReference type="EMBL" id="CAA9310116.1"/>
    </source>
</evidence>
<feature type="compositionally biased region" description="Basic and acidic residues" evidence="1">
    <location>
        <begin position="60"/>
        <end position="75"/>
    </location>
</feature>
<protein>
    <recommendedName>
        <fullName evidence="2">DUF2382 domain-containing protein</fullName>
    </recommendedName>
</protein>